<comment type="caution">
    <text evidence="2">The sequence shown here is derived from an EMBL/GenBank/DDBJ whole genome shotgun (WGS) entry which is preliminary data.</text>
</comment>
<feature type="signal peptide" evidence="1">
    <location>
        <begin position="1"/>
        <end position="19"/>
    </location>
</feature>
<dbReference type="OrthoDB" id="3518575at2759"/>
<name>A0A370TIQ4_9HELO</name>
<evidence type="ECO:0000313" key="3">
    <source>
        <dbReference type="Proteomes" id="UP000254866"/>
    </source>
</evidence>
<dbReference type="STRING" id="2656787.A0A370TIQ4"/>
<feature type="chain" id="PRO_5016828318" description="Lysine-specific metallo-endopeptidase domain-containing protein" evidence="1">
    <location>
        <begin position="20"/>
        <end position="312"/>
    </location>
</feature>
<dbReference type="Proteomes" id="UP000254866">
    <property type="component" value="Unassembled WGS sequence"/>
</dbReference>
<sequence length="312" mass="34505">MIAFLLLIVLGVLGQVAYGWGMHESCQSIEQPLKNAMTVAFQRATEAKAEIRKIPRDKHVDALVKVVFGSDDAKAADAAQRLEAIQWLDIFSTSRPTAYNVILYCSTDRITDYIGRDPENKGKKIGYEDPDRNARVKGGALMDDCRSENHNGDASTRALTINLGSKKDKDGKDQRERIADTIQLCPWYLRKLAGPPPSYDTPDELVKKAADVKAKNLLAKFNAKLNHETATPIDSLAGFEHVLLHEMTHSAIAGYSDDTPAGKCYGWKHSVKCQKSENADSLAYFALAVELVLHRGYTVNKDGTLQKLADKK</sequence>
<dbReference type="Gene3D" id="3.40.390.10">
    <property type="entry name" value="Collagenase (Catalytic Domain)"/>
    <property type="match status" value="1"/>
</dbReference>
<dbReference type="RefSeq" id="XP_031868045.1">
    <property type="nucleotide sequence ID" value="XM_032015776.1"/>
</dbReference>
<protein>
    <recommendedName>
        <fullName evidence="4">Lysine-specific metallo-endopeptidase domain-containing protein</fullName>
    </recommendedName>
</protein>
<organism evidence="2 3">
    <name type="scientific">Venustampulla echinocandica</name>
    <dbReference type="NCBI Taxonomy" id="2656787"/>
    <lineage>
        <taxon>Eukaryota</taxon>
        <taxon>Fungi</taxon>
        <taxon>Dikarya</taxon>
        <taxon>Ascomycota</taxon>
        <taxon>Pezizomycotina</taxon>
        <taxon>Leotiomycetes</taxon>
        <taxon>Helotiales</taxon>
        <taxon>Pleuroascaceae</taxon>
        <taxon>Venustampulla</taxon>
    </lineage>
</organism>
<evidence type="ECO:0008006" key="4">
    <source>
        <dbReference type="Google" id="ProtNLM"/>
    </source>
</evidence>
<dbReference type="AlphaFoldDB" id="A0A370TIQ4"/>
<accession>A0A370TIQ4</accession>
<dbReference type="GeneID" id="43600002"/>
<proteinExistence type="predicted"/>
<dbReference type="InterPro" id="IPR024079">
    <property type="entry name" value="MetalloPept_cat_dom_sf"/>
</dbReference>
<dbReference type="EMBL" id="NPIC01000006">
    <property type="protein sequence ID" value="RDL35222.1"/>
    <property type="molecule type" value="Genomic_DNA"/>
</dbReference>
<evidence type="ECO:0000256" key="1">
    <source>
        <dbReference type="SAM" id="SignalP"/>
    </source>
</evidence>
<dbReference type="GO" id="GO:0008237">
    <property type="term" value="F:metallopeptidase activity"/>
    <property type="evidence" value="ECO:0007669"/>
    <property type="project" value="InterPro"/>
</dbReference>
<gene>
    <name evidence="2" type="ORF">BP5553_07153</name>
</gene>
<reference evidence="2 3" key="1">
    <citation type="journal article" date="2018" name="IMA Fungus">
        <title>IMA Genome-F 9: Draft genome sequence of Annulohypoxylon stygium, Aspergillus mulundensis, Berkeleyomyces basicola (syn. Thielaviopsis basicola), Ceratocystis smalleyi, two Cercospora beticola strains, Coleophoma cylindrospora, Fusarium fracticaudum, Phialophora cf. hyalina, and Morchella septimelata.</title>
        <authorList>
            <person name="Wingfield B.D."/>
            <person name="Bills G.F."/>
            <person name="Dong Y."/>
            <person name="Huang W."/>
            <person name="Nel W.J."/>
            <person name="Swalarsk-Parry B.S."/>
            <person name="Vaghefi N."/>
            <person name="Wilken P.M."/>
            <person name="An Z."/>
            <person name="de Beer Z.W."/>
            <person name="De Vos L."/>
            <person name="Chen L."/>
            <person name="Duong T.A."/>
            <person name="Gao Y."/>
            <person name="Hammerbacher A."/>
            <person name="Kikkert J.R."/>
            <person name="Li Y."/>
            <person name="Li H."/>
            <person name="Li K."/>
            <person name="Li Q."/>
            <person name="Liu X."/>
            <person name="Ma X."/>
            <person name="Naidoo K."/>
            <person name="Pethybridge S.J."/>
            <person name="Sun J."/>
            <person name="Steenkamp E.T."/>
            <person name="van der Nest M.A."/>
            <person name="van Wyk S."/>
            <person name="Wingfield M.J."/>
            <person name="Xiong C."/>
            <person name="Yue Q."/>
            <person name="Zhang X."/>
        </authorList>
    </citation>
    <scope>NUCLEOTIDE SEQUENCE [LARGE SCALE GENOMIC DNA]</scope>
    <source>
        <strain evidence="2 3">BP 5553</strain>
    </source>
</reference>
<keyword evidence="1" id="KW-0732">Signal</keyword>
<keyword evidence="3" id="KW-1185">Reference proteome</keyword>
<evidence type="ECO:0000313" key="2">
    <source>
        <dbReference type="EMBL" id="RDL35222.1"/>
    </source>
</evidence>